<gene>
    <name evidence="1" type="ORF">ES288_D09G206800v1</name>
</gene>
<reference evidence="1 2" key="1">
    <citation type="submission" date="2019-06" db="EMBL/GenBank/DDBJ databases">
        <title>WGS assembly of Gossypium darwinii.</title>
        <authorList>
            <person name="Chen Z.J."/>
            <person name="Sreedasyam A."/>
            <person name="Ando A."/>
            <person name="Song Q."/>
            <person name="De L."/>
            <person name="Hulse-Kemp A."/>
            <person name="Ding M."/>
            <person name="Ye W."/>
            <person name="Kirkbride R."/>
            <person name="Jenkins J."/>
            <person name="Plott C."/>
            <person name="Lovell J."/>
            <person name="Lin Y.-M."/>
            <person name="Vaughn R."/>
            <person name="Liu B."/>
            <person name="Li W."/>
            <person name="Simpson S."/>
            <person name="Scheffler B."/>
            <person name="Saski C."/>
            <person name="Grover C."/>
            <person name="Hu G."/>
            <person name="Conover J."/>
            <person name="Carlson J."/>
            <person name="Shu S."/>
            <person name="Boston L."/>
            <person name="Williams M."/>
            <person name="Peterson D."/>
            <person name="Mcgee K."/>
            <person name="Jones D."/>
            <person name="Wendel J."/>
            <person name="Stelly D."/>
            <person name="Grimwood J."/>
            <person name="Schmutz J."/>
        </authorList>
    </citation>
    <scope>NUCLEOTIDE SEQUENCE [LARGE SCALE GENOMIC DNA]</scope>
    <source>
        <strain evidence="1">1808015.09</strain>
    </source>
</reference>
<keyword evidence="2" id="KW-1185">Reference proteome</keyword>
<evidence type="ECO:0000313" key="1">
    <source>
        <dbReference type="EMBL" id="TYG54645.1"/>
    </source>
</evidence>
<proteinExistence type="predicted"/>
<organism evidence="1 2">
    <name type="scientific">Gossypium darwinii</name>
    <name type="common">Darwin's cotton</name>
    <name type="synonym">Gossypium barbadense var. darwinii</name>
    <dbReference type="NCBI Taxonomy" id="34276"/>
    <lineage>
        <taxon>Eukaryota</taxon>
        <taxon>Viridiplantae</taxon>
        <taxon>Streptophyta</taxon>
        <taxon>Embryophyta</taxon>
        <taxon>Tracheophyta</taxon>
        <taxon>Spermatophyta</taxon>
        <taxon>Magnoliopsida</taxon>
        <taxon>eudicotyledons</taxon>
        <taxon>Gunneridae</taxon>
        <taxon>Pentapetalae</taxon>
        <taxon>rosids</taxon>
        <taxon>malvids</taxon>
        <taxon>Malvales</taxon>
        <taxon>Malvaceae</taxon>
        <taxon>Malvoideae</taxon>
        <taxon>Gossypium</taxon>
    </lineage>
</organism>
<dbReference type="AlphaFoldDB" id="A0A5D2BE89"/>
<dbReference type="Proteomes" id="UP000323506">
    <property type="component" value="Chromosome D09"/>
</dbReference>
<evidence type="ECO:0000313" key="2">
    <source>
        <dbReference type="Proteomes" id="UP000323506"/>
    </source>
</evidence>
<sequence length="66" mass="7819">MEAFDGAPVQVFLSAFLCRCCGQQRQRFAVLVQRWLAVADLGRRVRWRHMGSKMRRTRVSRFLIFC</sequence>
<protein>
    <submittedName>
        <fullName evidence="1">Uncharacterized protein</fullName>
    </submittedName>
</protein>
<accession>A0A5D2BE89</accession>
<dbReference type="EMBL" id="CM017709">
    <property type="protein sequence ID" value="TYG54645.1"/>
    <property type="molecule type" value="Genomic_DNA"/>
</dbReference>
<name>A0A5D2BE89_GOSDA</name>